<feature type="domain" description="Zn(2)-C6 fungal-type" evidence="5">
    <location>
        <begin position="19"/>
        <end position="51"/>
    </location>
</feature>
<dbReference type="PANTHER" id="PTHR31069:SF12">
    <property type="entry name" value="TRANSCRIPTION FACTOR DOMAIN-CONTAINING PROTEIN"/>
    <property type="match status" value="1"/>
</dbReference>
<evidence type="ECO:0000256" key="3">
    <source>
        <dbReference type="ARBA" id="ARBA00023163"/>
    </source>
</evidence>
<dbReference type="Gene3D" id="4.10.240.10">
    <property type="entry name" value="Zn(2)-C6 fungal-type DNA-binding domain"/>
    <property type="match status" value="1"/>
</dbReference>
<proteinExistence type="predicted"/>
<dbReference type="GO" id="GO:0045944">
    <property type="term" value="P:positive regulation of transcription by RNA polymerase II"/>
    <property type="evidence" value="ECO:0007669"/>
    <property type="project" value="TreeGrafter"/>
</dbReference>
<evidence type="ECO:0000313" key="7">
    <source>
        <dbReference type="Proteomes" id="UP000094285"/>
    </source>
</evidence>
<evidence type="ECO:0000313" key="6">
    <source>
        <dbReference type="EMBL" id="ODV78805.1"/>
    </source>
</evidence>
<dbReference type="GO" id="GO:0005634">
    <property type="term" value="C:nucleus"/>
    <property type="evidence" value="ECO:0007669"/>
    <property type="project" value="TreeGrafter"/>
</dbReference>
<evidence type="ECO:0000259" key="5">
    <source>
        <dbReference type="PROSITE" id="PS50048"/>
    </source>
</evidence>
<dbReference type="Proteomes" id="UP000094285">
    <property type="component" value="Unassembled WGS sequence"/>
</dbReference>
<organism evidence="6 7">
    <name type="scientific">Suhomyces tanzawaensis NRRL Y-17324</name>
    <dbReference type="NCBI Taxonomy" id="984487"/>
    <lineage>
        <taxon>Eukaryota</taxon>
        <taxon>Fungi</taxon>
        <taxon>Dikarya</taxon>
        <taxon>Ascomycota</taxon>
        <taxon>Saccharomycotina</taxon>
        <taxon>Pichiomycetes</taxon>
        <taxon>Debaryomycetaceae</taxon>
        <taxon>Suhomyces</taxon>
    </lineage>
</organism>
<dbReference type="EMBL" id="KV453913">
    <property type="protein sequence ID" value="ODV78805.1"/>
    <property type="molecule type" value="Genomic_DNA"/>
</dbReference>
<dbReference type="InterPro" id="IPR001138">
    <property type="entry name" value="Zn2Cys6_DnaBD"/>
</dbReference>
<gene>
    <name evidence="6" type="ORF">CANTADRAFT_22757</name>
</gene>
<dbReference type="SMART" id="SM00066">
    <property type="entry name" value="GAL4"/>
    <property type="match status" value="1"/>
</dbReference>
<dbReference type="STRING" id="984487.A0A1E4SH51"/>
<dbReference type="GO" id="GO:0008270">
    <property type="term" value="F:zinc ion binding"/>
    <property type="evidence" value="ECO:0007669"/>
    <property type="project" value="InterPro"/>
</dbReference>
<dbReference type="PROSITE" id="PS50048">
    <property type="entry name" value="ZN2_CY6_FUNGAL_2"/>
    <property type="match status" value="1"/>
</dbReference>
<evidence type="ECO:0000256" key="2">
    <source>
        <dbReference type="ARBA" id="ARBA00023125"/>
    </source>
</evidence>
<evidence type="ECO:0000256" key="1">
    <source>
        <dbReference type="ARBA" id="ARBA00023015"/>
    </source>
</evidence>
<dbReference type="RefSeq" id="XP_020063927.1">
    <property type="nucleotide sequence ID" value="XM_020206869.1"/>
</dbReference>
<dbReference type="GO" id="GO:0000981">
    <property type="term" value="F:DNA-binding transcription factor activity, RNA polymerase II-specific"/>
    <property type="evidence" value="ECO:0007669"/>
    <property type="project" value="InterPro"/>
</dbReference>
<keyword evidence="7" id="KW-1185">Reference proteome</keyword>
<keyword evidence="2" id="KW-0238">DNA-binding</keyword>
<dbReference type="Pfam" id="PF00172">
    <property type="entry name" value="Zn_clus"/>
    <property type="match status" value="1"/>
</dbReference>
<dbReference type="OrthoDB" id="427480at2759"/>
<keyword evidence="3" id="KW-0804">Transcription</keyword>
<keyword evidence="4" id="KW-0539">Nucleus</keyword>
<protein>
    <recommendedName>
        <fullName evidence="5">Zn(2)-C6 fungal-type domain-containing protein</fullName>
    </recommendedName>
</protein>
<dbReference type="PANTHER" id="PTHR31069">
    <property type="entry name" value="OLEATE-ACTIVATED TRANSCRIPTION FACTOR 1-RELATED"/>
    <property type="match status" value="1"/>
</dbReference>
<dbReference type="GeneID" id="30981006"/>
<sequence>MADDKKAPPHKQRKRVPLACLICKKRKVKCDKQKPTCSECIRNGVAHMCEYLEPHWSSDGGAKKDHDRVEDTDAYKQLQATKEKVIFGQRQEIEDLKRQLLVLHQLLPSQRPDQGSDHHVPITVLTTLSPSALNSKKHFMVMDDHNYSICATLGTARTTTYTDTYSWINLIKLDPQLTSLWYKITNLQKIYHTYKMNQLIENTASAKTRPAKKSDYRINEIDFTYAVSSPMAKPDSEKTGSQESQHRCPVIECDFNFMNEDSQDQSNPSRSSSPFPVFTKSDLAMPPKKDFLMTDYEDVNEKSKRTLIKIQNLWNSVLNLIRGNEPLNYKQLYFLLDFYFNDISVESKSLVGLYKLEIQGTIKKNGNEIGLNLLSDVKPPSSPHPQSDQNLYERLLTKGVYVCFLALIIDESLEILRMKIKSSIKDDACEKFKMLFPTEVAYANEIYKGNILGVVQEFLLLDRNLRKPGVFTETELAKYDVQLPKSVLKLMAPQNSTPTLSHISCCVLLLNRGLLCYKKEGSSSDLKSGYTSIFSHVLNCILNESRPVELWKDPNYVFLKDSKRKNKDLKIHICYLWTDLIRITNLITFNYIPILKHSEKLENSMQELYTRIEEASASQSHVRYLNELKSSKYHELKSMLQAHYLIAKISGAITFGIMKFGEVRLNVLNLRSLITECDEWIGDLQGALHIGRDGGDNGRLYILDNNSSIRGYIDDNNISQAKLGAGTFIRKFEVFLVLSYLRYFMKYIILLQSECSMEESLIQSLLPGIFIDLFQFVDHIRKLDLVNLKSSSSQYVLLAIIEVLTRVIQFVVGVLIRIRQGESSASTDAPLRRELDKMRPEIDKAVNAQFGCNIDEFISTQMVGVIEDTVGLLEGILIDKDKSHKLSKLWKFYMTFITNSSKMNIIHSNVPEFKVDQAGRIPNGSPEKAVKSEFKRCPISQITTPMDTDFSPPADLSKGAKKCPVNHSLLPDPSPPKAGKCPVNHNLLSETSPAKAGKCPVNHGAFAMPKPGSPGITTMKNEQRKRKCPFDHTMWNNPAIGKGVESNIRGKLHGEAPLSAQPSPPVFKTPTPKLEEAVLPPPIMNLGPLPQESTETVVTPSAFPGISERQAFDDFDFDFLHNESFFEQLNFSNGLDNMPVDGFFQ</sequence>
<dbReference type="SUPFAM" id="SSF57701">
    <property type="entry name" value="Zn2/Cys6 DNA-binding domain"/>
    <property type="match status" value="1"/>
</dbReference>
<dbReference type="CDD" id="cd00067">
    <property type="entry name" value="GAL4"/>
    <property type="match status" value="1"/>
</dbReference>
<reference evidence="7" key="1">
    <citation type="submission" date="2016-05" db="EMBL/GenBank/DDBJ databases">
        <title>Comparative genomics of biotechnologically important yeasts.</title>
        <authorList>
            <consortium name="DOE Joint Genome Institute"/>
            <person name="Riley R."/>
            <person name="Haridas S."/>
            <person name="Wolfe K.H."/>
            <person name="Lopes M.R."/>
            <person name="Hittinger C.T."/>
            <person name="Goker M."/>
            <person name="Salamov A."/>
            <person name="Wisecaver J."/>
            <person name="Long T.M."/>
            <person name="Aerts A.L."/>
            <person name="Barry K."/>
            <person name="Choi C."/>
            <person name="Clum A."/>
            <person name="Coughlan A.Y."/>
            <person name="Deshpande S."/>
            <person name="Douglass A.P."/>
            <person name="Hanson S.J."/>
            <person name="Klenk H.-P."/>
            <person name="Labutti K."/>
            <person name="Lapidus A."/>
            <person name="Lindquist E."/>
            <person name="Lipzen A."/>
            <person name="Meier-Kolthoff J.P."/>
            <person name="Ohm R.A."/>
            <person name="Otillar R.P."/>
            <person name="Pangilinan J."/>
            <person name="Peng Y."/>
            <person name="Rokas A."/>
            <person name="Rosa C.A."/>
            <person name="Scheuner C."/>
            <person name="Sibirny A.A."/>
            <person name="Slot J.C."/>
            <person name="Stielow J.B."/>
            <person name="Sun H."/>
            <person name="Kurtzman C.P."/>
            <person name="Blackwell M."/>
            <person name="Grigoriev I.V."/>
            <person name="Jeffries T.W."/>
        </authorList>
    </citation>
    <scope>NUCLEOTIDE SEQUENCE [LARGE SCALE GENOMIC DNA]</scope>
    <source>
        <strain evidence="7">NRRL Y-17324</strain>
    </source>
</reference>
<evidence type="ECO:0000256" key="4">
    <source>
        <dbReference type="ARBA" id="ARBA00023242"/>
    </source>
</evidence>
<dbReference type="PROSITE" id="PS00463">
    <property type="entry name" value="ZN2_CY6_FUNGAL_1"/>
    <property type="match status" value="1"/>
</dbReference>
<dbReference type="InterPro" id="IPR036864">
    <property type="entry name" value="Zn2-C6_fun-type_DNA-bd_sf"/>
</dbReference>
<dbReference type="InterPro" id="IPR050675">
    <property type="entry name" value="OAF3"/>
</dbReference>
<accession>A0A1E4SH51</accession>
<keyword evidence="1" id="KW-0805">Transcription regulation</keyword>
<name>A0A1E4SH51_9ASCO</name>
<dbReference type="AlphaFoldDB" id="A0A1E4SH51"/>
<dbReference type="GO" id="GO:0000978">
    <property type="term" value="F:RNA polymerase II cis-regulatory region sequence-specific DNA binding"/>
    <property type="evidence" value="ECO:0007669"/>
    <property type="project" value="TreeGrafter"/>
</dbReference>